<keyword evidence="3" id="KW-1185">Reference proteome</keyword>
<proteinExistence type="predicted"/>
<comment type="caution">
    <text evidence="2">The sequence shown here is derived from an EMBL/GenBank/DDBJ whole genome shotgun (WGS) entry which is preliminary data.</text>
</comment>
<reference evidence="2" key="1">
    <citation type="submission" date="2021-03" db="EMBL/GenBank/DDBJ databases">
        <authorList>
            <person name="Lu T."/>
            <person name="Wang Q."/>
            <person name="Han X."/>
        </authorList>
    </citation>
    <scope>NUCLEOTIDE SEQUENCE</scope>
    <source>
        <strain evidence="2">WQ 2009</strain>
    </source>
</reference>
<evidence type="ECO:0000313" key="2">
    <source>
        <dbReference type="EMBL" id="MBP3944300.1"/>
    </source>
</evidence>
<gene>
    <name evidence="2" type="ORF">J5U18_12190</name>
</gene>
<dbReference type="EMBL" id="JAGKSB010000016">
    <property type="protein sequence ID" value="MBP3944300.1"/>
    <property type="molecule type" value="Genomic_DNA"/>
</dbReference>
<dbReference type="Gene3D" id="2.60.120.260">
    <property type="entry name" value="Galactose-binding domain-like"/>
    <property type="match status" value="1"/>
</dbReference>
<dbReference type="InterPro" id="IPR008979">
    <property type="entry name" value="Galactose-bd-like_sf"/>
</dbReference>
<organism evidence="2 3">
    <name type="scientific">Rhinopithecimicrobium faecis</name>
    <dbReference type="NCBI Taxonomy" id="2820698"/>
    <lineage>
        <taxon>Bacteria</taxon>
        <taxon>Pseudomonadati</taxon>
        <taxon>Bacteroidota</taxon>
        <taxon>Sphingobacteriia</taxon>
        <taxon>Sphingobacteriales</taxon>
        <taxon>Sphingobacteriaceae</taxon>
        <taxon>Rhinopithecimicrobium</taxon>
    </lineage>
</organism>
<dbReference type="PROSITE" id="PS50022">
    <property type="entry name" value="FA58C_3"/>
    <property type="match status" value="1"/>
</dbReference>
<dbReference type="AlphaFoldDB" id="A0A8T4HB19"/>
<dbReference type="PROSITE" id="PS51257">
    <property type="entry name" value="PROKAR_LIPOPROTEIN"/>
    <property type="match status" value="1"/>
</dbReference>
<dbReference type="Proteomes" id="UP000679691">
    <property type="component" value="Unassembled WGS sequence"/>
</dbReference>
<name>A0A8T4HB19_9SPHI</name>
<sequence length="546" mass="60865">MRLFPPLLKQKTVMLLFFVNLSLLYACKQEVFIDKAINETESSNLSPDDYSISEYAYNVNIIYLIPKDRDTIAGYKERLSELFLWSQNWTKDEMNRHGYPDKTFGLLLNNQNKVLIQVIRSQYTHAELPYDSSLGGATKAEDEVKAYYAANPTSKASEHTIILYPSLTNGIKATGGTPYYGRGKFCHALDYSLLTLANVKLDNPTGKEARKWFGGMIHELFHGLNLPHNSENSADQGKAIMREHFNYGLDKLILTATDASIFNVSQVFSKVQGTFYGPVTSNLTLTSSSYNAANSTINLAGNITASNPVNKVIVYVDPHLTKDIAAGVAAPNTDYTAVSFVTNLVNGQFNIAIPTNLLIDFDTTIDHYIRISTIHANGTLSRNLGMYKFKFDSNKVPTINFVRSEITLDKTNWTIASFSSQNISYNEYAANIIDNNSATYWQSRWSTSATSFPHEIVINLGTSQTIKGLTWLHRSQGNKRPVSEAEILVSQDGTNYQSAGTYSISNLTNKQFLDFPAAVNAKFIKLNMKKGHDGTQYACIAEIEAF</sequence>
<feature type="domain" description="F5/8 type C" evidence="1">
    <location>
        <begin position="394"/>
        <end position="546"/>
    </location>
</feature>
<dbReference type="Pfam" id="PF00754">
    <property type="entry name" value="F5_F8_type_C"/>
    <property type="match status" value="1"/>
</dbReference>
<dbReference type="RefSeq" id="WP_353547806.1">
    <property type="nucleotide sequence ID" value="NZ_JAGKSB010000016.1"/>
</dbReference>
<dbReference type="SUPFAM" id="SSF49785">
    <property type="entry name" value="Galactose-binding domain-like"/>
    <property type="match status" value="1"/>
</dbReference>
<dbReference type="InterPro" id="IPR000421">
    <property type="entry name" value="FA58C"/>
</dbReference>
<evidence type="ECO:0000313" key="3">
    <source>
        <dbReference type="Proteomes" id="UP000679691"/>
    </source>
</evidence>
<protein>
    <submittedName>
        <fullName evidence="2">Discoidin domain-containing protein</fullName>
    </submittedName>
</protein>
<evidence type="ECO:0000259" key="1">
    <source>
        <dbReference type="PROSITE" id="PS50022"/>
    </source>
</evidence>
<accession>A0A8T4HB19</accession>